<organism evidence="5 6">
    <name type="scientific">Eubacterium segne</name>
    <dbReference type="NCBI Taxonomy" id="2763045"/>
    <lineage>
        <taxon>Bacteria</taxon>
        <taxon>Bacillati</taxon>
        <taxon>Bacillota</taxon>
        <taxon>Clostridia</taxon>
        <taxon>Eubacteriales</taxon>
        <taxon>Eubacteriaceae</taxon>
        <taxon>Eubacterium</taxon>
    </lineage>
</organism>
<dbReference type="InterPro" id="IPR029026">
    <property type="entry name" value="tRNA_m1G_MTases_N"/>
</dbReference>
<dbReference type="SMART" id="SM00967">
    <property type="entry name" value="SpoU_sub_bind"/>
    <property type="match status" value="1"/>
</dbReference>
<dbReference type="InterPro" id="IPR001537">
    <property type="entry name" value="SpoU_MeTrfase"/>
</dbReference>
<dbReference type="InterPro" id="IPR053888">
    <property type="entry name" value="MRM3-like_sub_bind"/>
</dbReference>
<proteinExistence type="inferred from homology"/>
<dbReference type="CDD" id="cd18095">
    <property type="entry name" value="SpoU-like_rRNA-MTase"/>
    <property type="match status" value="1"/>
</dbReference>
<name>A0ABR7F6H8_9FIRM</name>
<dbReference type="InterPro" id="IPR029028">
    <property type="entry name" value="Alpha/beta_knot_MTases"/>
</dbReference>
<dbReference type="InterPro" id="IPR013123">
    <property type="entry name" value="SpoU_subst-bd"/>
</dbReference>
<evidence type="ECO:0000256" key="1">
    <source>
        <dbReference type="ARBA" id="ARBA00007228"/>
    </source>
</evidence>
<accession>A0ABR7F6H8</accession>
<dbReference type="SUPFAM" id="SSF55315">
    <property type="entry name" value="L30e-like"/>
    <property type="match status" value="1"/>
</dbReference>
<comment type="similarity">
    <text evidence="1">Belongs to the class IV-like SAM-binding methyltransferase superfamily. RNA methyltransferase TrmH family.</text>
</comment>
<dbReference type="Gene3D" id="3.30.1330.30">
    <property type="match status" value="1"/>
</dbReference>
<evidence type="ECO:0000259" key="4">
    <source>
        <dbReference type="SMART" id="SM00967"/>
    </source>
</evidence>
<dbReference type="SUPFAM" id="SSF75217">
    <property type="entry name" value="alpha/beta knot"/>
    <property type="match status" value="1"/>
</dbReference>
<keyword evidence="6" id="KW-1185">Reference proteome</keyword>
<evidence type="ECO:0000256" key="2">
    <source>
        <dbReference type="ARBA" id="ARBA00022603"/>
    </source>
</evidence>
<dbReference type="GO" id="GO:0008168">
    <property type="term" value="F:methyltransferase activity"/>
    <property type="evidence" value="ECO:0007669"/>
    <property type="project" value="UniProtKB-KW"/>
</dbReference>
<dbReference type="PANTHER" id="PTHR43191:SF2">
    <property type="entry name" value="RRNA METHYLTRANSFERASE 3, MITOCHONDRIAL"/>
    <property type="match status" value="1"/>
</dbReference>
<dbReference type="Proteomes" id="UP000597877">
    <property type="component" value="Unassembled WGS sequence"/>
</dbReference>
<dbReference type="PANTHER" id="PTHR43191">
    <property type="entry name" value="RRNA METHYLTRANSFERASE 3"/>
    <property type="match status" value="1"/>
</dbReference>
<keyword evidence="3" id="KW-0808">Transferase</keyword>
<dbReference type="RefSeq" id="WP_118589941.1">
    <property type="nucleotide sequence ID" value="NZ_JACOOZ010000007.1"/>
</dbReference>
<comment type="caution">
    <text evidence="5">The sequence shown here is derived from an EMBL/GenBank/DDBJ whole genome shotgun (WGS) entry which is preliminary data.</text>
</comment>
<dbReference type="InterPro" id="IPR051259">
    <property type="entry name" value="rRNA_Methyltransferase"/>
</dbReference>
<dbReference type="Gene3D" id="3.40.1280.10">
    <property type="match status" value="1"/>
</dbReference>
<feature type="domain" description="RNA 2-O ribose methyltransferase substrate binding" evidence="4">
    <location>
        <begin position="31"/>
        <end position="98"/>
    </location>
</feature>
<protein>
    <submittedName>
        <fullName evidence="5">RNA methyltransferase</fullName>
    </submittedName>
</protein>
<gene>
    <name evidence="5" type="ORF">H8S00_10630</name>
</gene>
<evidence type="ECO:0000313" key="5">
    <source>
        <dbReference type="EMBL" id="MBC5668440.1"/>
    </source>
</evidence>
<dbReference type="InterPro" id="IPR029064">
    <property type="entry name" value="Ribosomal_eL30-like_sf"/>
</dbReference>
<evidence type="ECO:0000256" key="3">
    <source>
        <dbReference type="ARBA" id="ARBA00022679"/>
    </source>
</evidence>
<sequence length="261" mass="28818">MLITSATNAHIKNIISLKEKSKVRKSTGLFTVEGIKMFLEVPRDELKEIYVSESFEKENKDSLKGYSYNIVSDNIFKKISDTVTPQGVLAIVKQKKYTVEDIIEKRNKNGSCIVVLDRLQDPGNLGTIVRTGEGAGISGIIMSSDCADIYNPKVIRSTMGSIFRVPFAISHNLPEDIDKLKQGGITTYAAHLKGDLYHNGVFNRDVALLIGNEARGLSQEVSQKADRLIKIPMEGKVESLNAAIATAILMYEAKAVRDKIQ</sequence>
<dbReference type="Pfam" id="PF22435">
    <property type="entry name" value="MRM3-like_sub_bind"/>
    <property type="match status" value="1"/>
</dbReference>
<evidence type="ECO:0000313" key="6">
    <source>
        <dbReference type="Proteomes" id="UP000597877"/>
    </source>
</evidence>
<reference evidence="5 6" key="1">
    <citation type="submission" date="2020-08" db="EMBL/GenBank/DDBJ databases">
        <title>Genome public.</title>
        <authorList>
            <person name="Liu C."/>
            <person name="Sun Q."/>
        </authorList>
    </citation>
    <scope>NUCLEOTIDE SEQUENCE [LARGE SCALE GENOMIC DNA]</scope>
    <source>
        <strain evidence="5 6">BX4</strain>
    </source>
</reference>
<dbReference type="Pfam" id="PF00588">
    <property type="entry name" value="SpoU_methylase"/>
    <property type="match status" value="1"/>
</dbReference>
<keyword evidence="2 5" id="KW-0489">Methyltransferase</keyword>
<dbReference type="GO" id="GO:0032259">
    <property type="term" value="P:methylation"/>
    <property type="evidence" value="ECO:0007669"/>
    <property type="project" value="UniProtKB-KW"/>
</dbReference>
<dbReference type="EMBL" id="JACOOZ010000007">
    <property type="protein sequence ID" value="MBC5668440.1"/>
    <property type="molecule type" value="Genomic_DNA"/>
</dbReference>